<name>A0AAV4P627_CAEEX</name>
<protein>
    <submittedName>
        <fullName evidence="3">Protein roadkill</fullName>
    </submittedName>
</protein>
<dbReference type="CDD" id="cd18186">
    <property type="entry name" value="BTB_POZ_ZBTB_KLHL-like"/>
    <property type="match status" value="1"/>
</dbReference>
<feature type="domain" description="BTB" evidence="2">
    <location>
        <begin position="290"/>
        <end position="353"/>
    </location>
</feature>
<evidence type="ECO:0000313" key="3">
    <source>
        <dbReference type="EMBL" id="GIX92484.1"/>
    </source>
</evidence>
<gene>
    <name evidence="3" type="primary">rdx</name>
    <name evidence="3" type="ORF">CEXT_100211</name>
</gene>
<accession>A0AAV4P627</accession>
<dbReference type="GO" id="GO:0030163">
    <property type="term" value="P:protein catabolic process"/>
    <property type="evidence" value="ECO:0007669"/>
    <property type="project" value="UniProtKB-ARBA"/>
</dbReference>
<dbReference type="Gene3D" id="2.60.210.10">
    <property type="entry name" value="Apoptosis, Tumor Necrosis Factor Receptor Associated Protein 2, Chain A"/>
    <property type="match status" value="1"/>
</dbReference>
<dbReference type="InterPro" id="IPR002083">
    <property type="entry name" value="MATH/TRAF_dom"/>
</dbReference>
<dbReference type="InterPro" id="IPR008974">
    <property type="entry name" value="TRAF-like"/>
</dbReference>
<dbReference type="PANTHER" id="PTHR24413">
    <property type="entry name" value="SPECKLE-TYPE POZ PROTEIN"/>
    <property type="match status" value="1"/>
</dbReference>
<dbReference type="InterPro" id="IPR011333">
    <property type="entry name" value="SKP1/BTB/POZ_sf"/>
</dbReference>
<organism evidence="3 4">
    <name type="scientific">Caerostris extrusa</name>
    <name type="common">Bark spider</name>
    <name type="synonym">Caerostris bankana</name>
    <dbReference type="NCBI Taxonomy" id="172846"/>
    <lineage>
        <taxon>Eukaryota</taxon>
        <taxon>Metazoa</taxon>
        <taxon>Ecdysozoa</taxon>
        <taxon>Arthropoda</taxon>
        <taxon>Chelicerata</taxon>
        <taxon>Arachnida</taxon>
        <taxon>Araneae</taxon>
        <taxon>Araneomorphae</taxon>
        <taxon>Entelegynae</taxon>
        <taxon>Araneoidea</taxon>
        <taxon>Araneidae</taxon>
        <taxon>Caerostris</taxon>
    </lineage>
</organism>
<dbReference type="Gene3D" id="1.25.40.420">
    <property type="match status" value="1"/>
</dbReference>
<feature type="compositionally biased region" description="Basic and acidic residues" evidence="1">
    <location>
        <begin position="164"/>
        <end position="176"/>
    </location>
</feature>
<dbReference type="EMBL" id="BPLR01004132">
    <property type="protein sequence ID" value="GIX92484.1"/>
    <property type="molecule type" value="Genomic_DNA"/>
</dbReference>
<dbReference type="Pfam" id="PF00651">
    <property type="entry name" value="BTB"/>
    <property type="match status" value="1"/>
</dbReference>
<dbReference type="SMART" id="SM00225">
    <property type="entry name" value="BTB"/>
    <property type="match status" value="1"/>
</dbReference>
<dbReference type="CDD" id="cd00121">
    <property type="entry name" value="MATH"/>
    <property type="match status" value="1"/>
</dbReference>
<evidence type="ECO:0000313" key="4">
    <source>
        <dbReference type="Proteomes" id="UP001054945"/>
    </source>
</evidence>
<dbReference type="PROSITE" id="PS50097">
    <property type="entry name" value="BTB"/>
    <property type="match status" value="1"/>
</dbReference>
<proteinExistence type="predicted"/>
<evidence type="ECO:0000259" key="2">
    <source>
        <dbReference type="PROSITE" id="PS50097"/>
    </source>
</evidence>
<feature type="region of interest" description="Disordered" evidence="1">
    <location>
        <begin position="155"/>
        <end position="180"/>
    </location>
</feature>
<sequence>MSYCWQNEFGSIESPPFVADTMEGTKWKLQLFPRGDRDGKYIGFYLWRDRECSSLNDVAIDLELSFLDADGSVLTARTMEKKLIQKGRAEGSLAFANGEDVFVRREIQVSARRRADCSVPDVEVRRRGGRKPGVFRPHPSGGGRNIFRVEHQAVRRPAMRPGSRPRDTFGHGKRTPDGPIQFSVLDATGGRLKCFGEEIRFHALADEQRQFRSHITKSRLMEEGNTYLPGDVLSLLCECMFYTGVVQEEIETCRRDDVHLQSAGAGESPHASARGVTDDARFSSEDEVPSDVRLKSKTGSFLAHKLILGAHSPVFEAMFATEESESVDLHDLEHDTVRRMLQYVYTGDVEELDWEDARRLYSAADTYEVLPLKDRCSSHLKADLRPANACEALVLSDLHQDADMKRAALDFVLEHFQDVMQSDGWKVLVDTNPKLAAETMLLKLKG</sequence>
<dbReference type="AlphaFoldDB" id="A0AAV4P627"/>
<comment type="caution">
    <text evidence="3">The sequence shown here is derived from an EMBL/GenBank/DDBJ whole genome shotgun (WGS) entry which is preliminary data.</text>
</comment>
<dbReference type="InterPro" id="IPR000210">
    <property type="entry name" value="BTB/POZ_dom"/>
</dbReference>
<dbReference type="Gene3D" id="3.30.710.10">
    <property type="entry name" value="Potassium Channel Kv1.1, Chain A"/>
    <property type="match status" value="1"/>
</dbReference>
<evidence type="ECO:0000256" key="1">
    <source>
        <dbReference type="SAM" id="MobiDB-lite"/>
    </source>
</evidence>
<feature type="region of interest" description="Disordered" evidence="1">
    <location>
        <begin position="261"/>
        <end position="284"/>
    </location>
</feature>
<dbReference type="SUPFAM" id="SSF49599">
    <property type="entry name" value="TRAF domain-like"/>
    <property type="match status" value="1"/>
</dbReference>
<reference evidence="3 4" key="1">
    <citation type="submission" date="2021-06" db="EMBL/GenBank/DDBJ databases">
        <title>Caerostris extrusa draft genome.</title>
        <authorList>
            <person name="Kono N."/>
            <person name="Arakawa K."/>
        </authorList>
    </citation>
    <scope>NUCLEOTIDE SEQUENCE [LARGE SCALE GENOMIC DNA]</scope>
</reference>
<keyword evidence="4" id="KW-1185">Reference proteome</keyword>
<dbReference type="SUPFAM" id="SSF54695">
    <property type="entry name" value="POZ domain"/>
    <property type="match status" value="1"/>
</dbReference>
<dbReference type="Proteomes" id="UP001054945">
    <property type="component" value="Unassembled WGS sequence"/>
</dbReference>